<dbReference type="EMBL" id="JAWRVE010000183">
    <property type="protein sequence ID" value="KAL1850680.1"/>
    <property type="molecule type" value="Genomic_DNA"/>
</dbReference>
<dbReference type="InterPro" id="IPR001180">
    <property type="entry name" value="CNH_dom"/>
</dbReference>
<feature type="region of interest" description="Disordered" evidence="4">
    <location>
        <begin position="50"/>
        <end position="90"/>
    </location>
</feature>
<comment type="similarity">
    <text evidence="3">Belongs to the VAM6/VPS39 family.</text>
</comment>
<feature type="region of interest" description="Disordered" evidence="4">
    <location>
        <begin position="466"/>
        <end position="516"/>
    </location>
</feature>
<feature type="region of interest" description="Disordered" evidence="4">
    <location>
        <begin position="610"/>
        <end position="635"/>
    </location>
</feature>
<feature type="domain" description="CNH" evidence="5">
    <location>
        <begin position="18"/>
        <end position="360"/>
    </location>
</feature>
<dbReference type="PANTHER" id="PTHR12894:SF49">
    <property type="entry name" value="VAM6_VPS39-LIKE PROTEIN"/>
    <property type="match status" value="1"/>
</dbReference>
<feature type="compositionally biased region" description="Basic and acidic residues" evidence="4">
    <location>
        <begin position="486"/>
        <end position="503"/>
    </location>
</feature>
<dbReference type="Pfam" id="PF10367">
    <property type="entry name" value="zf-Vps39_C"/>
    <property type="match status" value="1"/>
</dbReference>
<dbReference type="InterPro" id="IPR032914">
    <property type="entry name" value="Vam6/VPS39/TRAP1"/>
</dbReference>
<dbReference type="Pfam" id="PF10366">
    <property type="entry name" value="Vps39_1"/>
    <property type="match status" value="1"/>
</dbReference>
<feature type="region of interest" description="Disordered" evidence="4">
    <location>
        <begin position="907"/>
        <end position="941"/>
    </location>
</feature>
<keyword evidence="2" id="KW-0472">Membrane</keyword>
<dbReference type="Proteomes" id="UP001583177">
    <property type="component" value="Unassembled WGS sequence"/>
</dbReference>
<proteinExistence type="inferred from homology"/>
<evidence type="ECO:0000256" key="2">
    <source>
        <dbReference type="ARBA" id="ARBA00023136"/>
    </source>
</evidence>
<evidence type="ECO:0000256" key="4">
    <source>
        <dbReference type="SAM" id="MobiDB-lite"/>
    </source>
</evidence>
<feature type="non-terminal residue" evidence="6">
    <location>
        <position position="1120"/>
    </location>
</feature>
<dbReference type="Pfam" id="PF00780">
    <property type="entry name" value="CNH"/>
    <property type="match status" value="1"/>
</dbReference>
<feature type="compositionally biased region" description="Polar residues" evidence="4">
    <location>
        <begin position="55"/>
        <end position="64"/>
    </location>
</feature>
<dbReference type="InterPro" id="IPR019452">
    <property type="entry name" value="VPS39/TGF_beta_rcpt-assoc_1"/>
</dbReference>
<keyword evidence="7" id="KW-1185">Reference proteome</keyword>
<evidence type="ECO:0000256" key="3">
    <source>
        <dbReference type="ARBA" id="ARBA00038201"/>
    </source>
</evidence>
<accession>A0ABR3W1B3</accession>
<protein>
    <submittedName>
        <fullName evidence="6">Vacuolar morphogenesis protein 6</fullName>
    </submittedName>
</protein>
<evidence type="ECO:0000259" key="5">
    <source>
        <dbReference type="PROSITE" id="PS50219"/>
    </source>
</evidence>
<evidence type="ECO:0000313" key="7">
    <source>
        <dbReference type="Proteomes" id="UP001583177"/>
    </source>
</evidence>
<dbReference type="PANTHER" id="PTHR12894">
    <property type="entry name" value="CNH DOMAIN CONTAINING"/>
    <property type="match status" value="1"/>
</dbReference>
<feature type="compositionally biased region" description="Acidic residues" evidence="4">
    <location>
        <begin position="475"/>
        <end position="485"/>
    </location>
</feature>
<dbReference type="Pfam" id="PF23556">
    <property type="entry name" value="TPR_Vps41"/>
    <property type="match status" value="1"/>
</dbReference>
<feature type="region of interest" description="Disordered" evidence="4">
    <location>
        <begin position="528"/>
        <end position="548"/>
    </location>
</feature>
<evidence type="ECO:0000313" key="6">
    <source>
        <dbReference type="EMBL" id="KAL1850680.1"/>
    </source>
</evidence>
<sequence>MLSAFTARSIIELKQRDKSKIETILAYGDRVFVGLNTGSLRVYRLNDLEAPSPQVKPSNGSSAPQADAAVGSDAASQPPPPFPSKPAAKKPTDLLREVDKFSNRAIEQLAIIKEASTLVSLSNYAISLHDWQSYEPMDGCAPLPRTKNASCFAVTSNIVRDTETGIPEIISRMAVAVKRRLLLWSWHESELAPDVGEVVLAEAIRTVTWASATKVVCGMNSGYVLVDVVSHEVEDVVAPGAIAGGQGNRFGAMSSAGMGYMGLGGYVPRPLATKLADGQMLLAKDINTLFITDEGKPLPNKRQVPWHSAPESVGYSYPYILALQPPAKGTLEVRNPDTLNLLQNISLPGAANLHFPPPTVSLAHAGKGFHISSDRAVWKMDATDYDSQIEELVSSERYDEAISVLGMLEDALLKDKTETMREVKMLKAEVLFRQKKYRDSMDLFNEDAVHAPPERVLRLFPRSIAGDLSEHSDEKESDSESEPDETNEKSSEPHDSEHARKDTGAASTAAEETMPPATMGAGFARMLLGRSGKPKDPETASLDSSAKRGVEIDDAVSVRSKSSRAGDDSNVLEGKDLKEAVLELRGFLAGTRARLQRVLDPVSGKLKTKLSQSDSSEEALKSLISTTGGRDESEDALEQQLQETFKIVDTCLFRAYMFSAPTLASSLFRIPNFCDPDVVNEKLVEHDRYNELVDFFYGKRLHRQALELLKRFGEGEEPDERAPSLHGPARTVGYLQNLPPEMIDLILEFSEWALRRAPDMAMEVFLGDTENAETLPRERVVQFLDGIDTRLEVVYLEHIITELNELTPEYHERLVDLLVKQLKGGGSRDAEWEKDMTRLVGFLKESRQYSLTRAFTLLKGDDPAFYEAQAIVLSNMGEDRQALMIYVFKLQDYHKAEEYCNRVHVSKEVPRPSSSSATGPAGTFKTHKPSPVYEEKKDDSGPSIYQTLLSLYLSPPPPNKPNLPPALSLLSKHGSRLPAASTLSLIPDTLPVSDLESYFQGRIRSANSAVNESRIIAGLRQTELVASQALLLLGDGVPGGQGGRNRRVIISDERVCGVCHKRLGGSVVAALPDNSVVHYGCLNRSERAVSSAVGSAGSSAGTGVRMGEGVRRASTWANPP</sequence>
<evidence type="ECO:0000256" key="1">
    <source>
        <dbReference type="ARBA" id="ARBA00004184"/>
    </source>
</evidence>
<reference evidence="6 7" key="1">
    <citation type="journal article" date="2024" name="IMA Fungus">
        <title>IMA Genome - F19 : A genome assembly and annotation guide to empower mycologists, including annotated draft genome sequences of Ceratocystis pirilliformis, Diaporthe australafricana, Fusarium ophioides, Paecilomyces lecythidis, and Sporothrix stenoceras.</title>
        <authorList>
            <person name="Aylward J."/>
            <person name="Wilson A.M."/>
            <person name="Visagie C.M."/>
            <person name="Spraker J."/>
            <person name="Barnes I."/>
            <person name="Buitendag C."/>
            <person name="Ceriani C."/>
            <person name="Del Mar Angel L."/>
            <person name="du Plessis D."/>
            <person name="Fuchs T."/>
            <person name="Gasser K."/>
            <person name="Kramer D."/>
            <person name="Li W."/>
            <person name="Munsamy K."/>
            <person name="Piso A."/>
            <person name="Price J.L."/>
            <person name="Sonnekus B."/>
            <person name="Thomas C."/>
            <person name="van der Nest A."/>
            <person name="van Dijk A."/>
            <person name="van Heerden A."/>
            <person name="van Vuuren N."/>
            <person name="Yilmaz N."/>
            <person name="Duong T.A."/>
            <person name="van der Merwe N.A."/>
            <person name="Wingfield M.J."/>
            <person name="Wingfield B.D."/>
        </authorList>
    </citation>
    <scope>NUCLEOTIDE SEQUENCE [LARGE SCALE GENOMIC DNA]</scope>
    <source>
        <strain evidence="6 7">CMW 18300</strain>
    </source>
</reference>
<comment type="caution">
    <text evidence="6">The sequence shown here is derived from an EMBL/GenBank/DDBJ whole genome shotgun (WGS) entry which is preliminary data.</text>
</comment>
<gene>
    <name evidence="6" type="primary">VAM6</name>
    <name evidence="6" type="ORF">Daus18300_012823</name>
</gene>
<dbReference type="InterPro" id="IPR019453">
    <property type="entry name" value="VPS39/TGFA1_Znf"/>
</dbReference>
<dbReference type="PROSITE" id="PS50219">
    <property type="entry name" value="CNH"/>
    <property type="match status" value="1"/>
</dbReference>
<comment type="subcellular location">
    <subcellularLocation>
        <location evidence="1">Endomembrane system</location>
        <topology evidence="1">Peripheral membrane protein</topology>
    </subcellularLocation>
</comment>
<organism evidence="6 7">
    <name type="scientific">Diaporthe australafricana</name>
    <dbReference type="NCBI Taxonomy" id="127596"/>
    <lineage>
        <taxon>Eukaryota</taxon>
        <taxon>Fungi</taxon>
        <taxon>Dikarya</taxon>
        <taxon>Ascomycota</taxon>
        <taxon>Pezizomycotina</taxon>
        <taxon>Sordariomycetes</taxon>
        <taxon>Sordariomycetidae</taxon>
        <taxon>Diaporthales</taxon>
        <taxon>Diaporthaceae</taxon>
        <taxon>Diaporthe</taxon>
    </lineage>
</organism>
<name>A0ABR3W1B3_9PEZI</name>